<dbReference type="Gene3D" id="3.40.220.10">
    <property type="entry name" value="Leucine Aminopeptidase, subunit E, domain 1"/>
    <property type="match status" value="1"/>
</dbReference>
<dbReference type="AlphaFoldDB" id="X0VX97"/>
<evidence type="ECO:0000259" key="1">
    <source>
        <dbReference type="PROSITE" id="PS51154"/>
    </source>
</evidence>
<proteinExistence type="predicted"/>
<dbReference type="InterPro" id="IPR043472">
    <property type="entry name" value="Macro_dom-like"/>
</dbReference>
<gene>
    <name evidence="2" type="ORF">S01H1_34625</name>
</gene>
<name>X0VX97_9ZZZZ</name>
<dbReference type="InterPro" id="IPR002589">
    <property type="entry name" value="Macro_dom"/>
</dbReference>
<sequence length="120" mass="13187">HGVNCMDGFGSGIARQIAKEYPNSKEVYHENSPFSLGKVIGTPDGIIHCATQQFYGKSGKKYCSYDAIEDCMKYVNKIYKGKKIGLPKIGAGLGGGNWNIIAKIIEETLTDVEYTVYVLE</sequence>
<protein>
    <recommendedName>
        <fullName evidence="1">Macro domain-containing protein</fullName>
    </recommendedName>
</protein>
<reference evidence="2" key="1">
    <citation type="journal article" date="2014" name="Front. Microbiol.">
        <title>High frequency of phylogenetically diverse reductive dehalogenase-homologous genes in deep subseafloor sedimentary metagenomes.</title>
        <authorList>
            <person name="Kawai M."/>
            <person name="Futagami T."/>
            <person name="Toyoda A."/>
            <person name="Takaki Y."/>
            <person name="Nishi S."/>
            <person name="Hori S."/>
            <person name="Arai W."/>
            <person name="Tsubouchi T."/>
            <person name="Morono Y."/>
            <person name="Uchiyama I."/>
            <person name="Ito T."/>
            <person name="Fujiyama A."/>
            <person name="Inagaki F."/>
            <person name="Takami H."/>
        </authorList>
    </citation>
    <scope>NUCLEOTIDE SEQUENCE</scope>
    <source>
        <strain evidence="2">Expedition CK06-06</strain>
    </source>
</reference>
<dbReference type="PANTHER" id="PTHR12521">
    <property type="entry name" value="PROTEIN C6ORF130"/>
    <property type="match status" value="1"/>
</dbReference>
<accession>X0VX97</accession>
<dbReference type="InterPro" id="IPR050892">
    <property type="entry name" value="ADP-ribose_metab_enzymes"/>
</dbReference>
<feature type="domain" description="Macro" evidence="1">
    <location>
        <begin position="1"/>
        <end position="120"/>
    </location>
</feature>
<dbReference type="SUPFAM" id="SSF52949">
    <property type="entry name" value="Macro domain-like"/>
    <property type="match status" value="1"/>
</dbReference>
<dbReference type="GO" id="GO:0140291">
    <property type="term" value="P:peptidyl-glutamate ADP-deribosylation"/>
    <property type="evidence" value="ECO:0007669"/>
    <property type="project" value="TreeGrafter"/>
</dbReference>
<comment type="caution">
    <text evidence="2">The sequence shown here is derived from an EMBL/GenBank/DDBJ whole genome shotgun (WGS) entry which is preliminary data.</text>
</comment>
<dbReference type="EMBL" id="BARS01021569">
    <property type="protein sequence ID" value="GAG05126.1"/>
    <property type="molecule type" value="Genomic_DNA"/>
</dbReference>
<dbReference type="PANTHER" id="PTHR12521:SF0">
    <property type="entry name" value="ADP-RIBOSE GLYCOHYDROLASE OARD1"/>
    <property type="match status" value="1"/>
</dbReference>
<dbReference type="PROSITE" id="PS51154">
    <property type="entry name" value="MACRO"/>
    <property type="match status" value="1"/>
</dbReference>
<organism evidence="2">
    <name type="scientific">marine sediment metagenome</name>
    <dbReference type="NCBI Taxonomy" id="412755"/>
    <lineage>
        <taxon>unclassified sequences</taxon>
        <taxon>metagenomes</taxon>
        <taxon>ecological metagenomes</taxon>
    </lineage>
</organism>
<evidence type="ECO:0000313" key="2">
    <source>
        <dbReference type="EMBL" id="GAG05126.1"/>
    </source>
</evidence>
<feature type="non-terminal residue" evidence="2">
    <location>
        <position position="1"/>
    </location>
</feature>